<accession>I4DC38</accession>
<dbReference type="Proteomes" id="UP000002892">
    <property type="component" value="Chromosome"/>
</dbReference>
<feature type="domain" description="Na+/H+ antiporter NhaC-like C-terminal" evidence="10">
    <location>
        <begin position="152"/>
        <end position="433"/>
    </location>
</feature>
<feature type="transmembrane region" description="Helical" evidence="9">
    <location>
        <begin position="248"/>
        <end position="267"/>
    </location>
</feature>
<dbReference type="OrthoDB" id="9762978at2"/>
<name>I4DC38_DESAJ</name>
<feature type="transmembrane region" description="Helical" evidence="9">
    <location>
        <begin position="101"/>
        <end position="134"/>
    </location>
</feature>
<dbReference type="Pfam" id="PF03553">
    <property type="entry name" value="Na_H_antiporter"/>
    <property type="match status" value="1"/>
</dbReference>
<evidence type="ECO:0000256" key="8">
    <source>
        <dbReference type="ARBA" id="ARBA00038435"/>
    </source>
</evidence>
<reference evidence="11 12" key="1">
    <citation type="journal article" date="2012" name="J. Bacteriol.">
        <title>Complete genome sequences of Desulfosporosinus orientis DSM765T, Desulfosporosinus youngiae DSM17734T, Desulfosporosinus meridiei DSM13257T, and Desulfosporosinus acidiphilus DSM22704T.</title>
        <authorList>
            <person name="Pester M."/>
            <person name="Brambilla E."/>
            <person name="Alazard D."/>
            <person name="Rattei T."/>
            <person name="Weinmaier T."/>
            <person name="Han J."/>
            <person name="Lucas S."/>
            <person name="Lapidus A."/>
            <person name="Cheng J.F."/>
            <person name="Goodwin L."/>
            <person name="Pitluck S."/>
            <person name="Peters L."/>
            <person name="Ovchinnikova G."/>
            <person name="Teshima H."/>
            <person name="Detter J.C."/>
            <person name="Han C.S."/>
            <person name="Tapia R."/>
            <person name="Land M.L."/>
            <person name="Hauser L."/>
            <person name="Kyrpides N.C."/>
            <person name="Ivanova N.N."/>
            <person name="Pagani I."/>
            <person name="Huntmann M."/>
            <person name="Wei C.L."/>
            <person name="Davenport K.W."/>
            <person name="Daligault H."/>
            <person name="Chain P.S."/>
            <person name="Chen A."/>
            <person name="Mavromatis K."/>
            <person name="Markowitz V."/>
            <person name="Szeto E."/>
            <person name="Mikhailova N."/>
            <person name="Pati A."/>
            <person name="Wagner M."/>
            <person name="Woyke T."/>
            <person name="Ollivier B."/>
            <person name="Klenk H.P."/>
            <person name="Spring S."/>
            <person name="Loy A."/>
        </authorList>
    </citation>
    <scope>NUCLEOTIDE SEQUENCE [LARGE SCALE GENOMIC DNA]</scope>
    <source>
        <strain evidence="12">DSM 22704 / JCM 16185 / SJ4</strain>
    </source>
</reference>
<dbReference type="AlphaFoldDB" id="I4DC38"/>
<keyword evidence="12" id="KW-1185">Reference proteome</keyword>
<evidence type="ECO:0000259" key="10">
    <source>
        <dbReference type="Pfam" id="PF03553"/>
    </source>
</evidence>
<dbReference type="PANTHER" id="PTHR33451:SF3">
    <property type="entry name" value="MALATE-2H(+)_NA(+)-LACTATE ANTIPORTER"/>
    <property type="match status" value="1"/>
</dbReference>
<dbReference type="STRING" id="646529.Desaci_4521"/>
<evidence type="ECO:0000256" key="2">
    <source>
        <dbReference type="ARBA" id="ARBA00022448"/>
    </source>
</evidence>
<dbReference type="GO" id="GO:0015297">
    <property type="term" value="F:antiporter activity"/>
    <property type="evidence" value="ECO:0007669"/>
    <property type="project" value="UniProtKB-KW"/>
</dbReference>
<dbReference type="InterPro" id="IPR018461">
    <property type="entry name" value="Na/H_Antiport_NhaC-like_C"/>
</dbReference>
<feature type="transmembrane region" description="Helical" evidence="9">
    <location>
        <begin position="184"/>
        <end position="202"/>
    </location>
</feature>
<keyword evidence="3" id="KW-0050">Antiport</keyword>
<evidence type="ECO:0000313" key="11">
    <source>
        <dbReference type="EMBL" id="AFM43362.1"/>
    </source>
</evidence>
<evidence type="ECO:0000256" key="7">
    <source>
        <dbReference type="ARBA" id="ARBA00023136"/>
    </source>
</evidence>
<evidence type="ECO:0000256" key="1">
    <source>
        <dbReference type="ARBA" id="ARBA00004651"/>
    </source>
</evidence>
<dbReference type="InterPro" id="IPR052180">
    <property type="entry name" value="NhaC_Na-H+_Antiporter"/>
</dbReference>
<feature type="transmembrane region" description="Helical" evidence="9">
    <location>
        <begin position="222"/>
        <end position="241"/>
    </location>
</feature>
<dbReference type="HOGENOM" id="CLU_033405_2_0_9"/>
<gene>
    <name evidence="11" type="ordered locus">Desaci_4521</name>
</gene>
<dbReference type="eggNOG" id="COG1757">
    <property type="taxonomic scope" value="Bacteria"/>
</dbReference>
<keyword evidence="4" id="KW-1003">Cell membrane</keyword>
<comment type="subcellular location">
    <subcellularLocation>
        <location evidence="1">Cell membrane</location>
        <topology evidence="1">Multi-pass membrane protein</topology>
    </subcellularLocation>
</comment>
<sequence length="456" mass="49741">MIYTGINLGIIASAIIIILGVSQNISVGILLMACWLLFVIISLTKGYSIKSIFEMSILGGRKSFVVVEILLLIGAVTGAWMVSGTIPGIVYYSLHFIQPNTFILLTFIICCAVSFLLGSATGTASVVGLPLIIIARGGDVNLNIAAGAIIAGVYFGDRCSPMSSSAALVANLTDTNLFQNIRNMLYSSLAPFILSLGFYYELSRLNPLKVGNNNLPQEILRTFKIEYLVLIPIVVILVLSFRKISIKYSMFLSVFAAFVIAVIVQGYPPLEVMKDILFGFKLNSHSFLQNILAGGGVISMVKACVIVFIACCLAGILEGINAFDGIKNVLHSKKPTGPLLYGITAMLSTLTAALGCSQSIAVVMTNQIMKDCYLQENYRFALDIENSCILTSALIPWNVAALLCTTTLGVSLYGFIPYAFYLYSFPMVYFLSFFFKFKEKIKKTNPDHNFNGIYPR</sequence>
<dbReference type="KEGG" id="dai:Desaci_4521"/>
<feature type="transmembrane region" description="Helical" evidence="9">
    <location>
        <begin position="338"/>
        <end position="361"/>
    </location>
</feature>
<keyword evidence="6 9" id="KW-1133">Transmembrane helix</keyword>
<protein>
    <submittedName>
        <fullName evidence="11">Na+/H+ antiporter</fullName>
    </submittedName>
</protein>
<keyword evidence="7 9" id="KW-0472">Membrane</keyword>
<evidence type="ECO:0000256" key="6">
    <source>
        <dbReference type="ARBA" id="ARBA00022989"/>
    </source>
</evidence>
<evidence type="ECO:0000313" key="12">
    <source>
        <dbReference type="Proteomes" id="UP000002892"/>
    </source>
</evidence>
<feature type="transmembrane region" description="Helical" evidence="9">
    <location>
        <begin position="6"/>
        <end position="22"/>
    </location>
</feature>
<keyword evidence="5 9" id="KW-0812">Transmembrane</keyword>
<dbReference type="EMBL" id="CP003639">
    <property type="protein sequence ID" value="AFM43362.1"/>
    <property type="molecule type" value="Genomic_DNA"/>
</dbReference>
<keyword evidence="2" id="KW-0813">Transport</keyword>
<dbReference type="GO" id="GO:0005886">
    <property type="term" value="C:plasma membrane"/>
    <property type="evidence" value="ECO:0007669"/>
    <property type="project" value="UniProtKB-SubCell"/>
</dbReference>
<dbReference type="RefSeq" id="WP_014829345.1">
    <property type="nucleotide sequence ID" value="NC_018068.1"/>
</dbReference>
<feature type="transmembrane region" description="Helical" evidence="9">
    <location>
        <begin position="29"/>
        <end position="49"/>
    </location>
</feature>
<proteinExistence type="inferred from homology"/>
<comment type="similarity">
    <text evidence="8">Belongs to the NhaC Na(+)/H(+) (TC 2.A.35) antiporter family.</text>
</comment>
<evidence type="ECO:0000256" key="5">
    <source>
        <dbReference type="ARBA" id="ARBA00022692"/>
    </source>
</evidence>
<feature type="transmembrane region" description="Helical" evidence="9">
    <location>
        <begin position="415"/>
        <end position="435"/>
    </location>
</feature>
<evidence type="ECO:0000256" key="9">
    <source>
        <dbReference type="SAM" id="Phobius"/>
    </source>
</evidence>
<evidence type="ECO:0000256" key="4">
    <source>
        <dbReference type="ARBA" id="ARBA00022475"/>
    </source>
</evidence>
<evidence type="ECO:0000256" key="3">
    <source>
        <dbReference type="ARBA" id="ARBA00022449"/>
    </source>
</evidence>
<feature type="transmembrane region" description="Helical" evidence="9">
    <location>
        <begin position="287"/>
        <end position="317"/>
    </location>
</feature>
<dbReference type="PANTHER" id="PTHR33451">
    <property type="entry name" value="MALATE-2H(+)/NA(+)-LACTATE ANTIPORTER"/>
    <property type="match status" value="1"/>
</dbReference>
<feature type="transmembrane region" description="Helical" evidence="9">
    <location>
        <begin position="69"/>
        <end position="94"/>
    </location>
</feature>
<organism evidence="11 12">
    <name type="scientific">Desulfosporosinus acidiphilus (strain DSM 22704 / JCM 16185 / SJ4)</name>
    <dbReference type="NCBI Taxonomy" id="646529"/>
    <lineage>
        <taxon>Bacteria</taxon>
        <taxon>Bacillati</taxon>
        <taxon>Bacillota</taxon>
        <taxon>Clostridia</taxon>
        <taxon>Eubacteriales</taxon>
        <taxon>Desulfitobacteriaceae</taxon>
        <taxon>Desulfosporosinus</taxon>
    </lineage>
</organism>